<dbReference type="InterPro" id="IPR035986">
    <property type="entry name" value="PKD_dom_sf"/>
</dbReference>
<feature type="domain" description="PKD" evidence="2">
    <location>
        <begin position="437"/>
        <end position="499"/>
    </location>
</feature>
<dbReference type="EC" id="3.4.24.3" evidence="3"/>
<dbReference type="Gene3D" id="2.60.40.10">
    <property type="entry name" value="Immunoglobulins"/>
    <property type="match status" value="2"/>
</dbReference>
<dbReference type="PANTHER" id="PTHR21666:SF270">
    <property type="entry name" value="MUREIN HYDROLASE ACTIVATOR ENVC"/>
    <property type="match status" value="1"/>
</dbReference>
<dbReference type="InterPro" id="IPR000601">
    <property type="entry name" value="PKD_dom"/>
</dbReference>
<evidence type="ECO:0000259" key="2">
    <source>
        <dbReference type="PROSITE" id="PS50093"/>
    </source>
</evidence>
<dbReference type="KEGG" id="svp:Pan189_33840"/>
<dbReference type="InterPro" id="IPR011055">
    <property type="entry name" value="Dup_hybrid_motif"/>
</dbReference>
<dbReference type="PANTHER" id="PTHR21666">
    <property type="entry name" value="PEPTIDASE-RELATED"/>
    <property type="match status" value="1"/>
</dbReference>
<feature type="signal peptide" evidence="1">
    <location>
        <begin position="1"/>
        <end position="24"/>
    </location>
</feature>
<reference evidence="3 4" key="1">
    <citation type="submission" date="2019-02" db="EMBL/GenBank/DDBJ databases">
        <title>Deep-cultivation of Planctomycetes and their phenomic and genomic characterization uncovers novel biology.</title>
        <authorList>
            <person name="Wiegand S."/>
            <person name="Jogler M."/>
            <person name="Boedeker C."/>
            <person name="Pinto D."/>
            <person name="Vollmers J."/>
            <person name="Rivas-Marin E."/>
            <person name="Kohn T."/>
            <person name="Peeters S.H."/>
            <person name="Heuer A."/>
            <person name="Rast P."/>
            <person name="Oberbeckmann S."/>
            <person name="Bunk B."/>
            <person name="Jeske O."/>
            <person name="Meyerdierks A."/>
            <person name="Storesund J.E."/>
            <person name="Kallscheuer N."/>
            <person name="Luecker S."/>
            <person name="Lage O.M."/>
            <person name="Pohl T."/>
            <person name="Merkel B.J."/>
            <person name="Hornburger P."/>
            <person name="Mueller R.-W."/>
            <person name="Bruemmer F."/>
            <person name="Labrenz M."/>
            <person name="Spormann A.M."/>
            <person name="Op den Camp H."/>
            <person name="Overmann J."/>
            <person name="Amann R."/>
            <person name="Jetten M.S.M."/>
            <person name="Mascher T."/>
            <person name="Medema M.H."/>
            <person name="Devos D.P."/>
            <person name="Kaster A.-K."/>
            <person name="Ovreas L."/>
            <person name="Rohde M."/>
            <person name="Galperin M.Y."/>
            <person name="Jogler C."/>
        </authorList>
    </citation>
    <scope>NUCLEOTIDE SEQUENCE [LARGE SCALE GENOMIC DNA]</scope>
    <source>
        <strain evidence="3 4">Pan189</strain>
    </source>
</reference>
<sequence length="503" mass="56428" precursor="true">MKSQNRSGLLTSFSLILLIAHGFAAEGADTLTPLFVTVDMNVGERQAVELTDGTKIEIELLSLDERRDRISNAVRKATVKVRLDDQVTELIAATYHLPKTVGAAQVDCAVTRGYRSNSRNRSWGLKKDARLRLWPKNSPWIRAETFRYPVEQKWFASLTQMANEPTYVDAGESPQRKEVYYHSGLDMGGVEGKVPVHAATDGIVVSSGINVMREHERGTPVSPRYDVVYVLDQRGWYYRYSHLKEINDAIKPGRRVKIGQRIGTLGKEGGSGGWSHLHFEIKSWQPSVEWGTQAGYAFLWEAYRRQFNPSIIAVARPHHFVTVGEDVTLDGSKSWSKSDGPLSHQWNFHDGTSSTESSVVRKYETPGSYSEVLKVTDKDGRVSYDFAAVHVVDLDRPEVLPPTVNAAYWPTLDIKPGDPVEFAIRSFRNSTPGEMINFGDGTDVVKVTSDGNRESLAPDGYARTTHRYERPGDYLVRVETVNEHGLRAMTHLHVRVESPEDLN</sequence>
<keyword evidence="1" id="KW-0732">Signal</keyword>
<dbReference type="RefSeq" id="WP_310820634.1">
    <property type="nucleotide sequence ID" value="NZ_CP036268.1"/>
</dbReference>
<evidence type="ECO:0000313" key="4">
    <source>
        <dbReference type="Proteomes" id="UP000317318"/>
    </source>
</evidence>
<keyword evidence="3" id="KW-0378">Hydrolase</keyword>
<evidence type="ECO:0000313" key="3">
    <source>
        <dbReference type="EMBL" id="QDT38984.1"/>
    </source>
</evidence>
<dbReference type="Gene3D" id="2.70.70.10">
    <property type="entry name" value="Glucose Permease (Domain IIA)"/>
    <property type="match status" value="1"/>
</dbReference>
<accession>A0A517R526</accession>
<name>A0A517R526_9PLAN</name>
<dbReference type="SUPFAM" id="SSF51261">
    <property type="entry name" value="Duplicated hybrid motif"/>
    <property type="match status" value="1"/>
</dbReference>
<keyword evidence="4" id="KW-1185">Reference proteome</keyword>
<dbReference type="CDD" id="cd00146">
    <property type="entry name" value="PKD"/>
    <property type="match status" value="1"/>
</dbReference>
<feature type="chain" id="PRO_5021960457" evidence="1">
    <location>
        <begin position="25"/>
        <end position="503"/>
    </location>
</feature>
<dbReference type="PROSITE" id="PS50093">
    <property type="entry name" value="PKD"/>
    <property type="match status" value="2"/>
</dbReference>
<dbReference type="GO" id="GO:0004222">
    <property type="term" value="F:metalloendopeptidase activity"/>
    <property type="evidence" value="ECO:0007669"/>
    <property type="project" value="UniProtKB-EC"/>
</dbReference>
<dbReference type="InterPro" id="IPR013783">
    <property type="entry name" value="Ig-like_fold"/>
</dbReference>
<dbReference type="Pfam" id="PF18911">
    <property type="entry name" value="PKD_4"/>
    <property type="match status" value="1"/>
</dbReference>
<dbReference type="CDD" id="cd12797">
    <property type="entry name" value="M23_peptidase"/>
    <property type="match status" value="1"/>
</dbReference>
<dbReference type="SUPFAM" id="SSF49299">
    <property type="entry name" value="PKD domain"/>
    <property type="match status" value="2"/>
</dbReference>
<proteinExistence type="predicted"/>
<gene>
    <name evidence="3" type="primary">colA</name>
    <name evidence="3" type="ORF">Pan189_33840</name>
</gene>
<feature type="domain" description="PKD" evidence="2">
    <location>
        <begin position="338"/>
        <end position="383"/>
    </location>
</feature>
<dbReference type="InterPro" id="IPR022409">
    <property type="entry name" value="PKD/Chitinase_dom"/>
</dbReference>
<dbReference type="SMART" id="SM00089">
    <property type="entry name" value="PKD"/>
    <property type="match status" value="2"/>
</dbReference>
<dbReference type="InterPro" id="IPR016047">
    <property type="entry name" value="M23ase_b-sheet_dom"/>
</dbReference>
<protein>
    <submittedName>
        <fullName evidence="3">Microbial collagenase</fullName>
        <ecNumber evidence="3">3.4.24.3</ecNumber>
    </submittedName>
</protein>
<dbReference type="AlphaFoldDB" id="A0A517R526"/>
<evidence type="ECO:0000256" key="1">
    <source>
        <dbReference type="SAM" id="SignalP"/>
    </source>
</evidence>
<organism evidence="3 4">
    <name type="scientific">Stratiformator vulcanicus</name>
    <dbReference type="NCBI Taxonomy" id="2527980"/>
    <lineage>
        <taxon>Bacteria</taxon>
        <taxon>Pseudomonadati</taxon>
        <taxon>Planctomycetota</taxon>
        <taxon>Planctomycetia</taxon>
        <taxon>Planctomycetales</taxon>
        <taxon>Planctomycetaceae</taxon>
        <taxon>Stratiformator</taxon>
    </lineage>
</organism>
<dbReference type="Pfam" id="PF01551">
    <property type="entry name" value="Peptidase_M23"/>
    <property type="match status" value="1"/>
</dbReference>
<dbReference type="EMBL" id="CP036268">
    <property type="protein sequence ID" value="QDT38984.1"/>
    <property type="molecule type" value="Genomic_DNA"/>
</dbReference>
<dbReference type="Proteomes" id="UP000317318">
    <property type="component" value="Chromosome"/>
</dbReference>
<dbReference type="InterPro" id="IPR050570">
    <property type="entry name" value="Cell_wall_metabolism_enzyme"/>
</dbReference>